<evidence type="ECO:0000313" key="1">
    <source>
        <dbReference type="EMBL" id="WEL19379.1"/>
    </source>
</evidence>
<dbReference type="EMBL" id="CP104395">
    <property type="protein sequence ID" value="WEL19379.1"/>
    <property type="molecule type" value="Genomic_DNA"/>
</dbReference>
<dbReference type="GeneID" id="90589790"/>
<reference evidence="1 2" key="1">
    <citation type="submission" date="2022-09" db="EMBL/GenBank/DDBJ databases">
        <title>Xylan utilization by haloarchaea-nanohaloarchaea associations.</title>
        <authorList>
            <person name="Yakimov M."/>
        </authorList>
    </citation>
    <scope>NUCLEOTIDE SEQUENCE [LARGE SCALE GENOMIC DNA]</scope>
    <source>
        <strain evidence="1 2">SVXNc</strain>
    </source>
</reference>
<organism evidence="1 2">
    <name type="scientific">Candidatus Nanohalococcus occultus</name>
    <dbReference type="NCBI Taxonomy" id="2978047"/>
    <lineage>
        <taxon>Archaea</taxon>
        <taxon>Candidatus Nanohalarchaeota</taxon>
        <taxon>Candidatus Nanohalarchaeota incertae sedis</taxon>
        <taxon>Candidatus Nanohalococcus</taxon>
    </lineage>
</organism>
<evidence type="ECO:0000313" key="2">
    <source>
        <dbReference type="Proteomes" id="UP001218034"/>
    </source>
</evidence>
<dbReference type="Proteomes" id="UP001218034">
    <property type="component" value="Chromosome"/>
</dbReference>
<sequence>MSVRTDFDQELDLNVGVAEYVRYFNALESEEDNSVELHRLLAEMPYTTDQLAEDILEMNEQEFIKTDDKHSMPKYRLSEDAQSWSRDVLGINENYRDSFRYALAD</sequence>
<keyword evidence="2" id="KW-1185">Reference proteome</keyword>
<accession>A0ABY8CDT8</accession>
<proteinExistence type="predicted"/>
<protein>
    <submittedName>
        <fullName evidence="1">Uncharacterized protein</fullName>
    </submittedName>
</protein>
<name>A0ABY8CDT8_9ARCH</name>
<dbReference type="RefSeq" id="WP_347722249.1">
    <property type="nucleotide sequence ID" value="NZ_CP104395.1"/>
</dbReference>
<gene>
    <name evidence="1" type="ORF">SVXNc_0354</name>
</gene>